<evidence type="ECO:0000313" key="3">
    <source>
        <dbReference type="EMBL" id="KAH7447310.1"/>
    </source>
</evidence>
<dbReference type="OMA" id="FQMAESY"/>
<proteinExistence type="predicted"/>
<dbReference type="AlphaFoldDB" id="A0A8T2VJ90"/>
<name>A0A8T2VJ90_CERRI</name>
<accession>A0A8T2VJ90</accession>
<evidence type="ECO:0000259" key="2">
    <source>
        <dbReference type="PROSITE" id="PS50011"/>
    </source>
</evidence>
<organism evidence="3 4">
    <name type="scientific">Ceratopteris richardii</name>
    <name type="common">Triangle waterfern</name>
    <dbReference type="NCBI Taxonomy" id="49495"/>
    <lineage>
        <taxon>Eukaryota</taxon>
        <taxon>Viridiplantae</taxon>
        <taxon>Streptophyta</taxon>
        <taxon>Embryophyta</taxon>
        <taxon>Tracheophyta</taxon>
        <taxon>Polypodiopsida</taxon>
        <taxon>Polypodiidae</taxon>
        <taxon>Polypodiales</taxon>
        <taxon>Pteridineae</taxon>
        <taxon>Pteridaceae</taxon>
        <taxon>Parkerioideae</taxon>
        <taxon>Ceratopteris</taxon>
    </lineage>
</organism>
<gene>
    <name evidence="3" type="ORF">KP509_01G101300</name>
</gene>
<dbReference type="SUPFAM" id="SSF56112">
    <property type="entry name" value="Protein kinase-like (PK-like)"/>
    <property type="match status" value="1"/>
</dbReference>
<dbReference type="Gene3D" id="3.30.200.20">
    <property type="entry name" value="Phosphorylase Kinase, domain 1"/>
    <property type="match status" value="1"/>
</dbReference>
<reference evidence="3" key="1">
    <citation type="submission" date="2021-08" db="EMBL/GenBank/DDBJ databases">
        <title>WGS assembly of Ceratopteris richardii.</title>
        <authorList>
            <person name="Marchant D.B."/>
            <person name="Chen G."/>
            <person name="Jenkins J."/>
            <person name="Shu S."/>
            <person name="Leebens-Mack J."/>
            <person name="Grimwood J."/>
            <person name="Schmutz J."/>
            <person name="Soltis P."/>
            <person name="Soltis D."/>
            <person name="Chen Z.-H."/>
        </authorList>
    </citation>
    <scope>NUCLEOTIDE SEQUENCE</scope>
    <source>
        <strain evidence="3">Whitten #5841</strain>
        <tissue evidence="3">Leaf</tissue>
    </source>
</reference>
<feature type="region of interest" description="Disordered" evidence="1">
    <location>
        <begin position="1"/>
        <end position="28"/>
    </location>
</feature>
<dbReference type="InterPro" id="IPR011009">
    <property type="entry name" value="Kinase-like_dom_sf"/>
</dbReference>
<feature type="compositionally biased region" description="Basic and acidic residues" evidence="1">
    <location>
        <begin position="1"/>
        <end position="10"/>
    </location>
</feature>
<dbReference type="GO" id="GO:0004672">
    <property type="term" value="F:protein kinase activity"/>
    <property type="evidence" value="ECO:0007669"/>
    <property type="project" value="InterPro"/>
</dbReference>
<dbReference type="InterPro" id="IPR000719">
    <property type="entry name" value="Prot_kinase_dom"/>
</dbReference>
<dbReference type="PANTHER" id="PTHR47209:SF1">
    <property type="entry name" value="OS06G0639500 PROTEIN"/>
    <property type="match status" value="1"/>
</dbReference>
<dbReference type="InterPro" id="IPR001245">
    <property type="entry name" value="Ser-Thr/Tyr_kinase_cat_dom"/>
</dbReference>
<dbReference type="GO" id="GO:0005524">
    <property type="term" value="F:ATP binding"/>
    <property type="evidence" value="ECO:0007669"/>
    <property type="project" value="InterPro"/>
</dbReference>
<feature type="domain" description="Protein kinase" evidence="2">
    <location>
        <begin position="42"/>
        <end position="311"/>
    </location>
</feature>
<evidence type="ECO:0000256" key="1">
    <source>
        <dbReference type="SAM" id="MobiDB-lite"/>
    </source>
</evidence>
<dbReference type="Pfam" id="PF07714">
    <property type="entry name" value="PK_Tyr_Ser-Thr"/>
    <property type="match status" value="1"/>
</dbReference>
<protein>
    <recommendedName>
        <fullName evidence="2">Protein kinase domain-containing protein</fullName>
    </recommendedName>
</protein>
<comment type="caution">
    <text evidence="3">The sequence shown here is derived from an EMBL/GenBank/DDBJ whole genome shotgun (WGS) entry which is preliminary data.</text>
</comment>
<dbReference type="Proteomes" id="UP000825935">
    <property type="component" value="Chromosome 1"/>
</dbReference>
<dbReference type="Gene3D" id="1.10.510.10">
    <property type="entry name" value="Transferase(Phosphotransferase) domain 1"/>
    <property type="match status" value="1"/>
</dbReference>
<dbReference type="PROSITE" id="PS50011">
    <property type="entry name" value="PROTEIN_KINASE_DOM"/>
    <property type="match status" value="1"/>
</dbReference>
<keyword evidence="4" id="KW-1185">Reference proteome</keyword>
<dbReference type="InterPro" id="IPR053293">
    <property type="entry name" value="OCM_Kinase"/>
</dbReference>
<dbReference type="EMBL" id="CM035406">
    <property type="protein sequence ID" value="KAH7447310.1"/>
    <property type="molecule type" value="Genomic_DNA"/>
</dbReference>
<dbReference type="OrthoDB" id="4062651at2759"/>
<sequence>MEGEPQRAREGDEDYEMCEDGAGRGNVVEPVQPDSWIRPDDLNFKHRIGRGPFGDVWLAIRHTFGQDFDEFHEVAVKTLSFASQNQAADLLPKLNYIFRRCQNLSKVSSPQGISEKNGKICIITKLFEGSIGDKMAHTKENRLLLPDVIRYGLSGALAISELHSVRIIALNLKPCNFLLDEQDKVIVGEFGIPSLILGMPLCDNEKAAWLGSPNYMAPEQWEPTVRGPLSFGTDAWGFACSIIEMFTGTMPWQGYSSKDIFSLVVKEREKPKIPNGFPPAIESILRRCFEYDYRNRPSFSEIIRAFESPEVMFKEGDWVQVRDGKPGVVKSVMGTDAIVLQYFDKKSELVNHEKINKMLLWNDPFQVGDVVQMRDYTAAHNAAGFQEPIRTEGTIINIEKSSGIVLVKFSESQEPLHVNPAIIETVSSGFIVGDVVRLRQNWPSDSLKRSPSSTGVIHGIETNGQLKVAFLGMEMLWICSPMELEKTMQFHVGQFIKVREAVVSPRFQWPLRKDRCWDLGRISWIAPNGGLVVTFPRRLWNCEEWWADPEEVEVVQMQDYDNLFDKYCFLEAMHWSVRPFMLAIASAIALKLGAGFIRLLPLPGKGPNRNAKGEPKIKMTSVADSGQDQCKDAENPPWLPPSVAHILFPDNGMV</sequence>
<evidence type="ECO:0000313" key="4">
    <source>
        <dbReference type="Proteomes" id="UP000825935"/>
    </source>
</evidence>
<dbReference type="PANTHER" id="PTHR47209">
    <property type="entry name" value="OS06G0639500 PROTEIN"/>
    <property type="match status" value="1"/>
</dbReference>